<sequence>MNKIWNLVPTTEPVVRGNLVAAPRGSQREMPTFAGILH</sequence>
<dbReference type="KEGG" id="hsw:Hsw_1874"/>
<keyword evidence="2" id="KW-1185">Reference proteome</keyword>
<dbReference type="STRING" id="1227739.Hsw_1874"/>
<accession>W8EWM7</accession>
<evidence type="ECO:0000313" key="1">
    <source>
        <dbReference type="EMBL" id="AHJ97469.1"/>
    </source>
</evidence>
<organism evidence="1 2">
    <name type="scientific">Hymenobacter swuensis DY53</name>
    <dbReference type="NCBI Taxonomy" id="1227739"/>
    <lineage>
        <taxon>Bacteria</taxon>
        <taxon>Pseudomonadati</taxon>
        <taxon>Bacteroidota</taxon>
        <taxon>Cytophagia</taxon>
        <taxon>Cytophagales</taxon>
        <taxon>Hymenobacteraceae</taxon>
        <taxon>Hymenobacter</taxon>
    </lineage>
</organism>
<dbReference type="AlphaFoldDB" id="W8EWM7"/>
<evidence type="ECO:0000313" key="2">
    <source>
        <dbReference type="Proteomes" id="UP000019423"/>
    </source>
</evidence>
<name>W8EWM7_9BACT</name>
<dbReference type="EMBL" id="CP007145">
    <property type="protein sequence ID" value="AHJ97469.1"/>
    <property type="molecule type" value="Genomic_DNA"/>
</dbReference>
<gene>
    <name evidence="1" type="ORF">Hsw_1874</name>
</gene>
<dbReference type="Proteomes" id="UP000019423">
    <property type="component" value="Chromosome"/>
</dbReference>
<proteinExistence type="predicted"/>
<dbReference type="HOGENOM" id="CLU_3328792_0_0_10"/>
<dbReference type="PATRIC" id="fig|1227739.3.peg.2095"/>
<reference evidence="1 2" key="1">
    <citation type="submission" date="2014-01" db="EMBL/GenBank/DDBJ databases">
        <title>Complete genome sequence of ionizing-radiation resistance bacterium Hymenobacter swuensis DY53.</title>
        <authorList>
            <person name="Jung J.-H."/>
            <person name="Jeong S.-W."/>
            <person name="Joe M.-H."/>
            <person name="Cho y.-j."/>
            <person name="Kim M.-K."/>
            <person name="Lim S.-Y."/>
        </authorList>
    </citation>
    <scope>NUCLEOTIDE SEQUENCE [LARGE SCALE GENOMIC DNA]</scope>
    <source>
        <strain evidence="1 2">DY53</strain>
    </source>
</reference>
<protein>
    <submittedName>
        <fullName evidence="1">Uncharacterized protein</fullName>
    </submittedName>
</protein>